<dbReference type="Proteomes" id="UP001196413">
    <property type="component" value="Unassembled WGS sequence"/>
</dbReference>
<dbReference type="InterPro" id="IPR038718">
    <property type="entry name" value="SNF2-like_sf"/>
</dbReference>
<reference evidence="2" key="1">
    <citation type="submission" date="2021-06" db="EMBL/GenBank/DDBJ databases">
        <title>Parelaphostrongylus tenuis whole genome reference sequence.</title>
        <authorList>
            <person name="Garwood T.J."/>
            <person name="Larsen P.A."/>
            <person name="Fountain-Jones N.M."/>
            <person name="Garbe J.R."/>
            <person name="Macchietto M.G."/>
            <person name="Kania S.A."/>
            <person name="Gerhold R.W."/>
            <person name="Richards J.E."/>
            <person name="Wolf T.M."/>
        </authorList>
    </citation>
    <scope>NUCLEOTIDE SEQUENCE</scope>
    <source>
        <strain evidence="2">MNPRO001-30</strain>
        <tissue evidence="2">Meninges</tissue>
    </source>
</reference>
<protein>
    <recommendedName>
        <fullName evidence="1">SNF2 N-terminal domain-containing protein</fullName>
    </recommendedName>
</protein>
<proteinExistence type="predicted"/>
<dbReference type="GO" id="GO:0005524">
    <property type="term" value="F:ATP binding"/>
    <property type="evidence" value="ECO:0007669"/>
    <property type="project" value="InterPro"/>
</dbReference>
<evidence type="ECO:0000313" key="3">
    <source>
        <dbReference type="Proteomes" id="UP001196413"/>
    </source>
</evidence>
<feature type="non-terminal residue" evidence="2">
    <location>
        <position position="1"/>
    </location>
</feature>
<keyword evidence="3" id="KW-1185">Reference proteome</keyword>
<gene>
    <name evidence="2" type="ORF">KIN20_035395</name>
</gene>
<evidence type="ECO:0000259" key="1">
    <source>
        <dbReference type="Pfam" id="PF00176"/>
    </source>
</evidence>
<evidence type="ECO:0000313" key="2">
    <source>
        <dbReference type="EMBL" id="KAJ1373064.1"/>
    </source>
</evidence>
<dbReference type="InterPro" id="IPR000330">
    <property type="entry name" value="SNF2_N"/>
</dbReference>
<dbReference type="Pfam" id="PF00176">
    <property type="entry name" value="SNF2-rel_dom"/>
    <property type="match status" value="1"/>
</dbReference>
<dbReference type="Gene3D" id="3.40.50.10810">
    <property type="entry name" value="Tandem AAA-ATPase domain"/>
    <property type="match status" value="1"/>
</dbReference>
<accession>A0AAD5REE0</accession>
<dbReference type="AlphaFoldDB" id="A0AAD5REE0"/>
<feature type="domain" description="SNF2 N-terminal" evidence="1">
    <location>
        <begin position="1"/>
        <end position="31"/>
    </location>
</feature>
<comment type="caution">
    <text evidence="2">The sequence shown here is derived from an EMBL/GenBank/DDBJ whole genome shotgun (WGS) entry which is preliminary data.</text>
</comment>
<organism evidence="2 3">
    <name type="scientific">Parelaphostrongylus tenuis</name>
    <name type="common">Meningeal worm</name>
    <dbReference type="NCBI Taxonomy" id="148309"/>
    <lineage>
        <taxon>Eukaryota</taxon>
        <taxon>Metazoa</taxon>
        <taxon>Ecdysozoa</taxon>
        <taxon>Nematoda</taxon>
        <taxon>Chromadorea</taxon>
        <taxon>Rhabditida</taxon>
        <taxon>Rhabditina</taxon>
        <taxon>Rhabditomorpha</taxon>
        <taxon>Strongyloidea</taxon>
        <taxon>Metastrongylidae</taxon>
        <taxon>Parelaphostrongylus</taxon>
    </lineage>
</organism>
<dbReference type="EMBL" id="JAHQIW010007223">
    <property type="protein sequence ID" value="KAJ1373064.1"/>
    <property type="molecule type" value="Genomic_DNA"/>
</dbReference>
<name>A0AAD5REE0_PARTN</name>
<sequence>DEMGLGKTLLVIALIAVAKSEREQKGSKETIVKTKNESRLTVERVMLQFVVCFLKRVGA</sequence>